<keyword evidence="1" id="KW-0238">DNA-binding</keyword>
<dbReference type="CDD" id="cd00090">
    <property type="entry name" value="HTH_ARSR"/>
    <property type="match status" value="1"/>
</dbReference>
<dbReference type="SMART" id="SM00418">
    <property type="entry name" value="HTH_ARSR"/>
    <property type="match status" value="1"/>
</dbReference>
<dbReference type="SUPFAM" id="SSF46785">
    <property type="entry name" value="Winged helix' DNA-binding domain"/>
    <property type="match status" value="1"/>
</dbReference>
<evidence type="ECO:0000313" key="3">
    <source>
        <dbReference type="EMBL" id="MRG87637.1"/>
    </source>
</evidence>
<dbReference type="InterPro" id="IPR001845">
    <property type="entry name" value="HTH_ArsR_DNA-bd_dom"/>
</dbReference>
<reference evidence="3 4" key="1">
    <citation type="submission" date="2019-11" db="EMBL/GenBank/DDBJ databases">
        <authorList>
            <person name="Li J."/>
        </authorList>
    </citation>
    <scope>NUCLEOTIDE SEQUENCE [LARGE SCALE GENOMIC DNA]</scope>
    <source>
        <strain evidence="3 4">J4</strain>
    </source>
</reference>
<name>A0A6G1X9L8_9BACI</name>
<gene>
    <name evidence="3" type="ORF">GH754_15225</name>
</gene>
<proteinExistence type="predicted"/>
<evidence type="ECO:0000256" key="1">
    <source>
        <dbReference type="ARBA" id="ARBA00023125"/>
    </source>
</evidence>
<dbReference type="InterPro" id="IPR036388">
    <property type="entry name" value="WH-like_DNA-bd_sf"/>
</dbReference>
<sequence>MKQSVLILTQLEQLKALSDPLRVKILHLLIEKSYSGQQLSRLLDVPRPKIHYHLKDLEKNNLIYLVSESKKRNMTEKLYKAVARSFIPAKDLLPYQTTQSESGRIMTLTALDRTKERAMEAPDDAFITDSEDPKDWDKIASQLEVQTTEEKFRHWVTKYQKLLEELQEMTDKGKDSKWYYVSTFGFQMKDPFFKSNEDEDDKHD</sequence>
<keyword evidence="4" id="KW-1185">Reference proteome</keyword>
<accession>A0A6G1X9L8</accession>
<dbReference type="Gene3D" id="1.10.10.10">
    <property type="entry name" value="Winged helix-like DNA-binding domain superfamily/Winged helix DNA-binding domain"/>
    <property type="match status" value="1"/>
</dbReference>
<evidence type="ECO:0000259" key="2">
    <source>
        <dbReference type="SMART" id="SM00418"/>
    </source>
</evidence>
<feature type="domain" description="HTH arsR-type" evidence="2">
    <location>
        <begin position="12"/>
        <end position="92"/>
    </location>
</feature>
<dbReference type="PRINTS" id="PR00778">
    <property type="entry name" value="HTHARSR"/>
</dbReference>
<organism evidence="3 4">
    <name type="scientific">Salinibacillus xinjiangensis</name>
    <dbReference type="NCBI Taxonomy" id="1229268"/>
    <lineage>
        <taxon>Bacteria</taxon>
        <taxon>Bacillati</taxon>
        <taxon>Bacillota</taxon>
        <taxon>Bacilli</taxon>
        <taxon>Bacillales</taxon>
        <taxon>Bacillaceae</taxon>
        <taxon>Salinibacillus</taxon>
    </lineage>
</organism>
<dbReference type="InterPro" id="IPR011991">
    <property type="entry name" value="ArsR-like_HTH"/>
</dbReference>
<protein>
    <submittedName>
        <fullName evidence="3">ArsR family transcriptional regulator</fullName>
    </submittedName>
</protein>
<dbReference type="EMBL" id="WJNH01000010">
    <property type="protein sequence ID" value="MRG87637.1"/>
    <property type="molecule type" value="Genomic_DNA"/>
</dbReference>
<evidence type="ECO:0000313" key="4">
    <source>
        <dbReference type="Proteomes" id="UP000480185"/>
    </source>
</evidence>
<dbReference type="PANTHER" id="PTHR38600:SF2">
    <property type="entry name" value="SLL0088 PROTEIN"/>
    <property type="match status" value="1"/>
</dbReference>
<dbReference type="AlphaFoldDB" id="A0A6G1X9L8"/>
<dbReference type="PANTHER" id="PTHR38600">
    <property type="entry name" value="TRANSCRIPTIONAL REGULATORY PROTEIN"/>
    <property type="match status" value="1"/>
</dbReference>
<comment type="caution">
    <text evidence="3">The sequence shown here is derived from an EMBL/GenBank/DDBJ whole genome shotgun (WGS) entry which is preliminary data.</text>
</comment>
<dbReference type="Proteomes" id="UP000480185">
    <property type="component" value="Unassembled WGS sequence"/>
</dbReference>
<dbReference type="InterPro" id="IPR036390">
    <property type="entry name" value="WH_DNA-bd_sf"/>
</dbReference>
<dbReference type="GO" id="GO:0003700">
    <property type="term" value="F:DNA-binding transcription factor activity"/>
    <property type="evidence" value="ECO:0007669"/>
    <property type="project" value="InterPro"/>
</dbReference>
<dbReference type="RefSeq" id="WP_323742050.1">
    <property type="nucleotide sequence ID" value="NZ_WJNH01000010.1"/>
</dbReference>
<dbReference type="Pfam" id="PF01022">
    <property type="entry name" value="HTH_5"/>
    <property type="match status" value="1"/>
</dbReference>
<dbReference type="GO" id="GO:0003677">
    <property type="term" value="F:DNA binding"/>
    <property type="evidence" value="ECO:0007669"/>
    <property type="project" value="UniProtKB-KW"/>
</dbReference>